<organism evidence="1 2">
    <name type="scientific">Natrinema soli</name>
    <dbReference type="NCBI Taxonomy" id="1930624"/>
    <lineage>
        <taxon>Archaea</taxon>
        <taxon>Methanobacteriati</taxon>
        <taxon>Methanobacteriota</taxon>
        <taxon>Stenosarchaea group</taxon>
        <taxon>Halobacteria</taxon>
        <taxon>Halobacteriales</taxon>
        <taxon>Natrialbaceae</taxon>
        <taxon>Natrinema</taxon>
    </lineage>
</organism>
<sequence>MKHMFPDPEEPELVGDVMDLKIGDDGIPVRVYVPEGEGRIRQSCTTTAADGFSATSIRTTRRVGP</sequence>
<evidence type="ECO:0000313" key="1">
    <source>
        <dbReference type="EMBL" id="MFC6764211.1"/>
    </source>
</evidence>
<name>A0ABD5SKJ9_9EURY</name>
<keyword evidence="2" id="KW-1185">Reference proteome</keyword>
<dbReference type="RefSeq" id="WP_273737294.1">
    <property type="nucleotide sequence ID" value="NZ_JAQIVI010000059.1"/>
</dbReference>
<gene>
    <name evidence="1" type="ORF">ACFQE6_03865</name>
</gene>
<comment type="caution">
    <text evidence="1">The sequence shown here is derived from an EMBL/GenBank/DDBJ whole genome shotgun (WGS) entry which is preliminary data.</text>
</comment>
<dbReference type="EMBL" id="JBHSWV010000059">
    <property type="protein sequence ID" value="MFC6764211.1"/>
    <property type="molecule type" value="Genomic_DNA"/>
</dbReference>
<protein>
    <submittedName>
        <fullName evidence="1">Uncharacterized protein</fullName>
    </submittedName>
</protein>
<accession>A0ABD5SKJ9</accession>
<dbReference type="AlphaFoldDB" id="A0ABD5SKJ9"/>
<reference evidence="1 2" key="1">
    <citation type="journal article" date="2019" name="Int. J. Syst. Evol. Microbiol.">
        <title>The Global Catalogue of Microorganisms (GCM) 10K type strain sequencing project: providing services to taxonomists for standard genome sequencing and annotation.</title>
        <authorList>
            <consortium name="The Broad Institute Genomics Platform"/>
            <consortium name="The Broad Institute Genome Sequencing Center for Infectious Disease"/>
            <person name="Wu L."/>
            <person name="Ma J."/>
        </authorList>
    </citation>
    <scope>NUCLEOTIDE SEQUENCE [LARGE SCALE GENOMIC DNA]</scope>
    <source>
        <strain evidence="1 2">LMG 29247</strain>
    </source>
</reference>
<evidence type="ECO:0000313" key="2">
    <source>
        <dbReference type="Proteomes" id="UP001596383"/>
    </source>
</evidence>
<proteinExistence type="predicted"/>
<dbReference type="Proteomes" id="UP001596383">
    <property type="component" value="Unassembled WGS sequence"/>
</dbReference>